<feature type="transmembrane region" description="Helical" evidence="5">
    <location>
        <begin position="6"/>
        <end position="25"/>
    </location>
</feature>
<evidence type="ECO:0000313" key="7">
    <source>
        <dbReference type="EMBL" id="CAK0807732.1"/>
    </source>
</evidence>
<feature type="transmembrane region" description="Helical" evidence="5">
    <location>
        <begin position="85"/>
        <end position="105"/>
    </location>
</feature>
<evidence type="ECO:0000259" key="6">
    <source>
        <dbReference type="Pfam" id="PF04547"/>
    </source>
</evidence>
<feature type="transmembrane region" description="Helical" evidence="5">
    <location>
        <begin position="137"/>
        <end position="155"/>
    </location>
</feature>
<evidence type="ECO:0000313" key="8">
    <source>
        <dbReference type="Proteomes" id="UP001189429"/>
    </source>
</evidence>
<keyword evidence="3 5" id="KW-1133">Transmembrane helix</keyword>
<dbReference type="InterPro" id="IPR007632">
    <property type="entry name" value="Anoctamin"/>
</dbReference>
<feature type="non-terminal residue" evidence="7">
    <location>
        <position position="1"/>
    </location>
</feature>
<keyword evidence="2 5" id="KW-0812">Transmembrane</keyword>
<evidence type="ECO:0000256" key="5">
    <source>
        <dbReference type="SAM" id="Phobius"/>
    </source>
</evidence>
<comment type="caution">
    <text evidence="7">The sequence shown here is derived from an EMBL/GenBank/DDBJ whole genome shotgun (WGS) entry which is preliminary data.</text>
</comment>
<evidence type="ECO:0000256" key="3">
    <source>
        <dbReference type="ARBA" id="ARBA00022989"/>
    </source>
</evidence>
<dbReference type="EMBL" id="CAUYUJ010004000">
    <property type="protein sequence ID" value="CAK0807732.1"/>
    <property type="molecule type" value="Genomic_DNA"/>
</dbReference>
<dbReference type="Pfam" id="PF04547">
    <property type="entry name" value="Anoctamin"/>
    <property type="match status" value="1"/>
</dbReference>
<dbReference type="PANTHER" id="PTHR12308:SF73">
    <property type="entry name" value="ANOCTAMIN"/>
    <property type="match status" value="1"/>
</dbReference>
<reference evidence="7" key="1">
    <citation type="submission" date="2023-10" db="EMBL/GenBank/DDBJ databases">
        <authorList>
            <person name="Chen Y."/>
            <person name="Shah S."/>
            <person name="Dougan E. K."/>
            <person name="Thang M."/>
            <person name="Chan C."/>
        </authorList>
    </citation>
    <scope>NUCLEOTIDE SEQUENCE [LARGE SCALE GENOMIC DNA]</scope>
</reference>
<dbReference type="PANTHER" id="PTHR12308">
    <property type="entry name" value="ANOCTAMIN"/>
    <property type="match status" value="1"/>
</dbReference>
<accession>A0ABN9QRH7</accession>
<comment type="subcellular location">
    <subcellularLocation>
        <location evidence="1">Membrane</location>
        <topology evidence="1">Multi-pass membrane protein</topology>
    </subcellularLocation>
</comment>
<keyword evidence="8" id="KW-1185">Reference proteome</keyword>
<keyword evidence="4 5" id="KW-0472">Membrane</keyword>
<proteinExistence type="predicted"/>
<evidence type="ECO:0000256" key="4">
    <source>
        <dbReference type="ARBA" id="ARBA00023136"/>
    </source>
</evidence>
<dbReference type="InterPro" id="IPR049452">
    <property type="entry name" value="Anoctamin_TM"/>
</dbReference>
<protein>
    <recommendedName>
        <fullName evidence="6">Anoctamin transmembrane domain-containing protein</fullName>
    </recommendedName>
</protein>
<evidence type="ECO:0000256" key="1">
    <source>
        <dbReference type="ARBA" id="ARBA00004141"/>
    </source>
</evidence>
<dbReference type="Proteomes" id="UP001189429">
    <property type="component" value="Unassembled WGS sequence"/>
</dbReference>
<feature type="domain" description="Anoctamin transmembrane" evidence="6">
    <location>
        <begin position="11"/>
        <end position="189"/>
    </location>
</feature>
<name>A0ABN9QRH7_9DINO</name>
<evidence type="ECO:0000256" key="2">
    <source>
        <dbReference type="ARBA" id="ARBA00022692"/>
    </source>
</evidence>
<organism evidence="7 8">
    <name type="scientific">Prorocentrum cordatum</name>
    <dbReference type="NCBI Taxonomy" id="2364126"/>
    <lineage>
        <taxon>Eukaryota</taxon>
        <taxon>Sar</taxon>
        <taxon>Alveolata</taxon>
        <taxon>Dinophyceae</taxon>
        <taxon>Prorocentrales</taxon>
        <taxon>Prorocentraceae</taxon>
        <taxon>Prorocentrum</taxon>
    </lineage>
</organism>
<gene>
    <name evidence="7" type="ORF">PCOR1329_LOCUS13519</name>
</gene>
<sequence>AEGSHWPLWSLLVGLATIVWGQCVIDSWRRQEQRLAKEWGTCWFHTGQTPRPTFRGRLALSRIDGRLELVHHNHRWYQATVVGSNLMFLGLGLVLTGVVLLFSFWRLDAPTSPSSWTGRWLFFSWWSLESQVAKEEYASLGAVYSVFTVLLYNLFKTVAHLLTEAENHKYEEHWEASVMVKKWMLTVIVQCWAVGRPPTARGARHFFPQRDAVDCGV</sequence>